<keyword evidence="3" id="KW-0238">DNA-binding</keyword>
<dbReference type="InterPro" id="IPR036388">
    <property type="entry name" value="WH-like_DNA-bd_sf"/>
</dbReference>
<dbReference type="SUPFAM" id="SSF46785">
    <property type="entry name" value="Winged helix' DNA-binding domain"/>
    <property type="match status" value="1"/>
</dbReference>
<dbReference type="SUPFAM" id="SSF53850">
    <property type="entry name" value="Periplasmic binding protein-like II"/>
    <property type="match status" value="1"/>
</dbReference>
<proteinExistence type="inferred from homology"/>
<dbReference type="STRING" id="1203554.HMPREF1476_01075"/>
<dbReference type="AlphaFoldDB" id="S3BG09"/>
<dbReference type="Gene3D" id="1.10.10.10">
    <property type="entry name" value="Winged helix-like DNA-binding domain superfamily/Winged helix DNA-binding domain"/>
    <property type="match status" value="1"/>
</dbReference>
<dbReference type="Gene3D" id="3.40.190.290">
    <property type="match status" value="1"/>
</dbReference>
<dbReference type="InterPro" id="IPR036390">
    <property type="entry name" value="WH_DNA-bd_sf"/>
</dbReference>
<dbReference type="PATRIC" id="fig|1203554.3.peg.1099"/>
<reference evidence="6 7" key="1">
    <citation type="submission" date="2013-04" db="EMBL/GenBank/DDBJ databases">
        <title>The Genome Sequence of Sutterella wadsworthensis HGA0223.</title>
        <authorList>
            <consortium name="The Broad Institute Genomics Platform"/>
            <person name="Earl A."/>
            <person name="Ward D."/>
            <person name="Feldgarden M."/>
            <person name="Gevers D."/>
            <person name="Schmidt T.M."/>
            <person name="Dover J."/>
            <person name="Dai D."/>
            <person name="Walker B."/>
            <person name="Young S."/>
            <person name="Zeng Q."/>
            <person name="Gargeya S."/>
            <person name="Fitzgerald M."/>
            <person name="Haas B."/>
            <person name="Abouelleil A."/>
            <person name="Allen A.W."/>
            <person name="Alvarado L."/>
            <person name="Arachchi H.M."/>
            <person name="Berlin A.M."/>
            <person name="Chapman S.B."/>
            <person name="Gainer-Dewar J."/>
            <person name="Goldberg J."/>
            <person name="Griggs A."/>
            <person name="Gujja S."/>
            <person name="Hansen M."/>
            <person name="Howarth C."/>
            <person name="Imamovic A."/>
            <person name="Ireland A."/>
            <person name="Larimer J."/>
            <person name="McCowan C."/>
            <person name="Murphy C."/>
            <person name="Pearson M."/>
            <person name="Poon T.W."/>
            <person name="Priest M."/>
            <person name="Roberts A."/>
            <person name="Saif S."/>
            <person name="Shea T."/>
            <person name="Sisk P."/>
            <person name="Sykes S."/>
            <person name="Wortman J."/>
            <person name="Nusbaum C."/>
            <person name="Birren B."/>
        </authorList>
    </citation>
    <scope>NUCLEOTIDE SEQUENCE [LARGE SCALE GENOMIC DNA]</scope>
    <source>
        <strain evidence="6 7">HGA0223</strain>
    </source>
</reference>
<dbReference type="InterPro" id="IPR000847">
    <property type="entry name" value="LysR_HTH_N"/>
</dbReference>
<name>S3BG09_9BURK</name>
<dbReference type="PROSITE" id="PS50931">
    <property type="entry name" value="HTH_LYSR"/>
    <property type="match status" value="1"/>
</dbReference>
<protein>
    <recommendedName>
        <fullName evidence="5">HTH lysR-type domain-containing protein</fullName>
    </recommendedName>
</protein>
<evidence type="ECO:0000256" key="4">
    <source>
        <dbReference type="ARBA" id="ARBA00023163"/>
    </source>
</evidence>
<evidence type="ECO:0000259" key="5">
    <source>
        <dbReference type="PROSITE" id="PS50931"/>
    </source>
</evidence>
<dbReference type="EMBL" id="ATCF01000016">
    <property type="protein sequence ID" value="EPD99396.1"/>
    <property type="molecule type" value="Genomic_DNA"/>
</dbReference>
<sequence length="304" mass="33023">MPLHYELSDLRLLLILMRTRSLSASGEAAHLTTSAVSLRLRKLEDGIGAQLFTRTGKGLVPTEAGTALAEAAVPILAEAAALDARLNPFSKHDPEPLRIFSNSTGLQNFLCRIAADYLRENSSFRAVLTEQRSSLTPEAVLTGEADLGLIGGIRELSPAYRTKLELVQFVEDRHVVILPRDSSAAQQFKNRPILFAELLNLRFAALTDASPMTAAMKERALAAGFRFEPIIEAPSFSLLVELVARGPLAAVVPASAVPPNAPVEVRELEDSWAARPLAFVLPKARPALPSAIDFVEFALRTQKR</sequence>
<dbReference type="PANTHER" id="PTHR30419:SF2">
    <property type="entry name" value="LYSR FAMILY TRANSCRIPTIONAL REGULATOR"/>
    <property type="match status" value="1"/>
</dbReference>
<organism evidence="6 7">
    <name type="scientific">Sutterella wadsworthensis HGA0223</name>
    <dbReference type="NCBI Taxonomy" id="1203554"/>
    <lineage>
        <taxon>Bacteria</taxon>
        <taxon>Pseudomonadati</taxon>
        <taxon>Pseudomonadota</taxon>
        <taxon>Betaproteobacteria</taxon>
        <taxon>Burkholderiales</taxon>
        <taxon>Sutterellaceae</taxon>
        <taxon>Sutterella</taxon>
    </lineage>
</organism>
<dbReference type="eggNOG" id="COG0583">
    <property type="taxonomic scope" value="Bacteria"/>
</dbReference>
<feature type="domain" description="HTH lysR-type" evidence="5">
    <location>
        <begin position="5"/>
        <end position="62"/>
    </location>
</feature>
<keyword evidence="7" id="KW-1185">Reference proteome</keyword>
<dbReference type="InterPro" id="IPR050950">
    <property type="entry name" value="HTH-type_LysR_regulators"/>
</dbReference>
<dbReference type="GO" id="GO:0003677">
    <property type="term" value="F:DNA binding"/>
    <property type="evidence" value="ECO:0007669"/>
    <property type="project" value="UniProtKB-KW"/>
</dbReference>
<dbReference type="GO" id="GO:0005829">
    <property type="term" value="C:cytosol"/>
    <property type="evidence" value="ECO:0007669"/>
    <property type="project" value="TreeGrafter"/>
</dbReference>
<keyword evidence="2" id="KW-0805">Transcription regulation</keyword>
<evidence type="ECO:0000313" key="6">
    <source>
        <dbReference type="EMBL" id="EPD99396.1"/>
    </source>
</evidence>
<dbReference type="GO" id="GO:0003700">
    <property type="term" value="F:DNA-binding transcription factor activity"/>
    <property type="evidence" value="ECO:0007669"/>
    <property type="project" value="InterPro"/>
</dbReference>
<comment type="similarity">
    <text evidence="1">Belongs to the LysR transcriptional regulatory family.</text>
</comment>
<dbReference type="HOGENOM" id="CLU_039613_6_0_4"/>
<accession>S3BG09</accession>
<dbReference type="PANTHER" id="PTHR30419">
    <property type="entry name" value="HTH-TYPE TRANSCRIPTIONAL REGULATOR YBHD"/>
    <property type="match status" value="1"/>
</dbReference>
<dbReference type="Proteomes" id="UP000014400">
    <property type="component" value="Unassembled WGS sequence"/>
</dbReference>
<evidence type="ECO:0000256" key="2">
    <source>
        <dbReference type="ARBA" id="ARBA00023015"/>
    </source>
</evidence>
<dbReference type="Pfam" id="PF00126">
    <property type="entry name" value="HTH_1"/>
    <property type="match status" value="1"/>
</dbReference>
<evidence type="ECO:0000256" key="1">
    <source>
        <dbReference type="ARBA" id="ARBA00009437"/>
    </source>
</evidence>
<comment type="caution">
    <text evidence="6">The sequence shown here is derived from an EMBL/GenBank/DDBJ whole genome shotgun (WGS) entry which is preliminary data.</text>
</comment>
<dbReference type="GeneID" id="64061112"/>
<evidence type="ECO:0000256" key="3">
    <source>
        <dbReference type="ARBA" id="ARBA00023125"/>
    </source>
</evidence>
<evidence type="ECO:0000313" key="7">
    <source>
        <dbReference type="Proteomes" id="UP000014400"/>
    </source>
</evidence>
<keyword evidence="4" id="KW-0804">Transcription</keyword>
<gene>
    <name evidence="6" type="ORF">HMPREF1476_01075</name>
</gene>
<dbReference type="Pfam" id="PF03466">
    <property type="entry name" value="LysR_substrate"/>
    <property type="match status" value="1"/>
</dbReference>
<dbReference type="InterPro" id="IPR005119">
    <property type="entry name" value="LysR_subst-bd"/>
</dbReference>
<dbReference type="RefSeq" id="WP_016474374.1">
    <property type="nucleotide sequence ID" value="NZ_KE150480.1"/>
</dbReference>